<comment type="miscellaneous">
    <text evidence="15">In the RecBCD complex, RecB has a slow 3'-5' helicase, an exonuclease activity and loads RecA onto ssDNA, RecD has a fast 5'-3' helicase activity, while RecC stimulates the ATPase and processivity of the RecB helicase and contributes to recognition of the Chi site.</text>
</comment>
<evidence type="ECO:0000313" key="19">
    <source>
        <dbReference type="EMBL" id="MDX9688555.1"/>
    </source>
</evidence>
<keyword evidence="3 15" id="KW-0547">Nucleotide-binding</keyword>
<feature type="domain" description="UvrD-like helicase ATP-binding" evidence="17">
    <location>
        <begin position="1"/>
        <end position="465"/>
    </location>
</feature>
<dbReference type="CDD" id="cd22352">
    <property type="entry name" value="RecB_C-like"/>
    <property type="match status" value="1"/>
</dbReference>
<dbReference type="GO" id="GO:0008854">
    <property type="term" value="F:exodeoxyribonuclease V activity"/>
    <property type="evidence" value="ECO:0007669"/>
    <property type="project" value="UniProtKB-EC"/>
</dbReference>
<feature type="active site" description="For nuclease activity" evidence="15">
    <location>
        <position position="1115"/>
    </location>
</feature>
<dbReference type="NCBIfam" id="TIGR00609">
    <property type="entry name" value="recB"/>
    <property type="match status" value="1"/>
</dbReference>
<accession>A0ABU5C0I9</accession>
<dbReference type="HAMAP" id="MF_01485">
    <property type="entry name" value="RecB"/>
    <property type="match status" value="1"/>
</dbReference>
<dbReference type="InterPro" id="IPR014016">
    <property type="entry name" value="UvrD-like_ATP-bd"/>
</dbReference>
<evidence type="ECO:0000256" key="10">
    <source>
        <dbReference type="ARBA" id="ARBA00023125"/>
    </source>
</evidence>
<keyword evidence="1 15" id="KW-0540">Nuclease</keyword>
<evidence type="ECO:0000256" key="11">
    <source>
        <dbReference type="ARBA" id="ARBA00023204"/>
    </source>
</evidence>
<comment type="similarity">
    <text evidence="15">Belongs to the helicase family. UvrD subfamily.</text>
</comment>
<dbReference type="InterPro" id="IPR011604">
    <property type="entry name" value="PDDEXK-like_dom_sf"/>
</dbReference>
<evidence type="ECO:0000256" key="5">
    <source>
        <dbReference type="ARBA" id="ARBA00022801"/>
    </source>
</evidence>
<evidence type="ECO:0000313" key="20">
    <source>
        <dbReference type="Proteomes" id="UP001281217"/>
    </source>
</evidence>
<dbReference type="SUPFAM" id="SSF52980">
    <property type="entry name" value="Restriction endonuclease-like"/>
    <property type="match status" value="1"/>
</dbReference>
<evidence type="ECO:0000256" key="8">
    <source>
        <dbReference type="ARBA" id="ARBA00022840"/>
    </source>
</evidence>
<evidence type="ECO:0000256" key="15">
    <source>
        <dbReference type="HAMAP-Rule" id="MF_01485"/>
    </source>
</evidence>
<evidence type="ECO:0000256" key="9">
    <source>
        <dbReference type="ARBA" id="ARBA00022842"/>
    </source>
</evidence>
<comment type="catalytic activity">
    <reaction evidence="14 15">
        <text>ATP + H2O = ADP + phosphate + H(+)</text>
        <dbReference type="Rhea" id="RHEA:13065"/>
        <dbReference type="ChEBI" id="CHEBI:15377"/>
        <dbReference type="ChEBI" id="CHEBI:15378"/>
        <dbReference type="ChEBI" id="CHEBI:30616"/>
        <dbReference type="ChEBI" id="CHEBI:43474"/>
        <dbReference type="ChEBI" id="CHEBI:456216"/>
        <dbReference type="EC" id="5.6.2.4"/>
    </reaction>
</comment>
<proteinExistence type="inferred from homology"/>
<evidence type="ECO:0000256" key="7">
    <source>
        <dbReference type="ARBA" id="ARBA00022839"/>
    </source>
</evidence>
<dbReference type="InterPro" id="IPR038726">
    <property type="entry name" value="PDDEXK_AddAB-type"/>
</dbReference>
<dbReference type="Gene3D" id="3.90.320.10">
    <property type="match status" value="1"/>
</dbReference>
<feature type="binding site" evidence="15">
    <location>
        <position position="984"/>
    </location>
    <ligand>
        <name>Mg(2+)</name>
        <dbReference type="ChEBI" id="CHEBI:18420"/>
    </ligand>
</feature>
<feature type="domain" description="UvrD-like helicase C-terminal" evidence="18">
    <location>
        <begin position="501"/>
        <end position="772"/>
    </location>
</feature>
<organism evidence="19 20">
    <name type="scientific">Halopseudomonas formosensis</name>
    <dbReference type="NCBI Taxonomy" id="1002526"/>
    <lineage>
        <taxon>Bacteria</taxon>
        <taxon>Pseudomonadati</taxon>
        <taxon>Pseudomonadota</taxon>
        <taxon>Gammaproteobacteria</taxon>
        <taxon>Pseudomonadales</taxon>
        <taxon>Pseudomonadaceae</taxon>
        <taxon>Halopseudomonas</taxon>
    </lineage>
</organism>
<comment type="cofactor">
    <cofactor evidence="15">
        <name>Mg(2+)</name>
        <dbReference type="ChEBI" id="CHEBI:18420"/>
    </cofactor>
    <text evidence="15">Binds 1 Mg(2+) ion per subunit.</text>
</comment>
<keyword evidence="8 15" id="KW-0067">ATP-binding</keyword>
<dbReference type="InterPro" id="IPR000212">
    <property type="entry name" value="DNA_helicase_UvrD/REP"/>
</dbReference>
<keyword evidence="2 15" id="KW-0479">Metal-binding</keyword>
<evidence type="ECO:0000259" key="17">
    <source>
        <dbReference type="PROSITE" id="PS51198"/>
    </source>
</evidence>
<comment type="function">
    <text evidence="15">A helicase/nuclease that prepares dsDNA breaks (DSB) for recombinational DNA repair. Binds to DSBs and unwinds DNA via a highly rapid and processive ATP-dependent bidirectional helicase activity. Unwinds dsDNA until it encounters a Chi (crossover hotspot instigator) sequence from the 3' direction. Cuts ssDNA a few nucleotides 3' to the Chi site. The properties and activities of the enzyme are changed at Chi. The Chi-altered holoenzyme produces a long 3'-ssDNA overhang and facilitates RecA-binding to the ssDNA for homologous DNA recombination and repair. Holoenzyme degrades any linearized DNA that is unable to undergo homologous recombination. In the holoenzyme this subunit contributes ATPase, 3'-5' helicase, exonuclease activity and loads RecA onto ssDNA.</text>
</comment>
<dbReference type="PANTHER" id="PTHR11070:SF23">
    <property type="entry name" value="RECBCD ENZYME SUBUNIT RECB"/>
    <property type="match status" value="1"/>
</dbReference>
<dbReference type="SUPFAM" id="SSF52540">
    <property type="entry name" value="P-loop containing nucleoside triphosphate hydrolases"/>
    <property type="match status" value="1"/>
</dbReference>
<dbReference type="Gene3D" id="1.10.486.10">
    <property type="entry name" value="PCRA, domain 4"/>
    <property type="match status" value="1"/>
</dbReference>
<feature type="region of interest" description="DNA-binding and helicase activity, interacts with RecC" evidence="15">
    <location>
        <begin position="1"/>
        <end position="887"/>
    </location>
</feature>
<evidence type="ECO:0000256" key="1">
    <source>
        <dbReference type="ARBA" id="ARBA00022722"/>
    </source>
</evidence>
<comment type="caution">
    <text evidence="19">The sequence shown here is derived from an EMBL/GenBank/DDBJ whole genome shotgun (WGS) entry which is preliminary data.</text>
</comment>
<gene>
    <name evidence="15 19" type="primary">recB</name>
    <name evidence="19" type="ORF">RED13_000096</name>
</gene>
<comment type="subunit">
    <text evidence="15">Heterotrimer of RecB, RecC and RecD. All subunits contribute to DNA-binding. Interacts with RecA.</text>
</comment>
<feature type="binding site" evidence="15">
    <location>
        <position position="1115"/>
    </location>
    <ligand>
        <name>Mg(2+)</name>
        <dbReference type="ChEBI" id="CHEBI:18420"/>
    </ligand>
</feature>
<evidence type="ECO:0000256" key="13">
    <source>
        <dbReference type="ARBA" id="ARBA00034617"/>
    </source>
</evidence>
<dbReference type="PROSITE" id="PS51217">
    <property type="entry name" value="UVRD_HELICASE_CTER"/>
    <property type="match status" value="1"/>
</dbReference>
<evidence type="ECO:0000256" key="6">
    <source>
        <dbReference type="ARBA" id="ARBA00022806"/>
    </source>
</evidence>
<dbReference type="RefSeq" id="WP_320331943.1">
    <property type="nucleotide sequence ID" value="NZ_JAVRDO010000010.1"/>
</dbReference>
<dbReference type="PANTHER" id="PTHR11070">
    <property type="entry name" value="UVRD / RECB / PCRA DNA HELICASE FAMILY MEMBER"/>
    <property type="match status" value="1"/>
</dbReference>
<dbReference type="InterPro" id="IPR004586">
    <property type="entry name" value="RecB"/>
</dbReference>
<comment type="catalytic activity">
    <reaction evidence="13 15">
        <text>Couples ATP hydrolysis with the unwinding of duplex DNA by translocating in the 3'-5' direction.</text>
        <dbReference type="EC" id="5.6.2.4"/>
    </reaction>
</comment>
<keyword evidence="6 15" id="KW-0347">Helicase</keyword>
<comment type="domain">
    <text evidence="15">The C-terminal domain has nuclease activity and interacts with RecD. It interacts with RecA, facilitating its loading onto ssDNA.</text>
</comment>
<comment type="catalytic activity">
    <reaction evidence="15">
        <text>Exonucleolytic cleavage (in the presence of ATP) in either 5'- to 3'- or 3'- to 5'-direction to yield 5'-phosphooligonucleotides.</text>
        <dbReference type="EC" id="3.1.11.5"/>
    </reaction>
</comment>
<dbReference type="Proteomes" id="UP001281217">
    <property type="component" value="Unassembled WGS sequence"/>
</dbReference>
<name>A0ABU5C0I9_9GAMM</name>
<dbReference type="Pfam" id="PF12705">
    <property type="entry name" value="PDDEXK_1"/>
    <property type="match status" value="1"/>
</dbReference>
<feature type="region of interest" description="Nuclease activity, interacts with RecD and RecA" evidence="15">
    <location>
        <begin position="926"/>
        <end position="1218"/>
    </location>
</feature>
<evidence type="ECO:0000256" key="12">
    <source>
        <dbReference type="ARBA" id="ARBA00023235"/>
    </source>
</evidence>
<dbReference type="PROSITE" id="PS51198">
    <property type="entry name" value="UVRD_HELICASE_ATP_BIND"/>
    <property type="match status" value="1"/>
</dbReference>
<dbReference type="InterPro" id="IPR011335">
    <property type="entry name" value="Restrct_endonuc-II-like"/>
</dbReference>
<keyword evidence="10 15" id="KW-0238">DNA-binding</keyword>
<dbReference type="InterPro" id="IPR014017">
    <property type="entry name" value="DNA_helicase_UvrD-like_C"/>
</dbReference>
<dbReference type="EC" id="5.6.2.4" evidence="15"/>
<evidence type="ECO:0000256" key="14">
    <source>
        <dbReference type="ARBA" id="ARBA00048988"/>
    </source>
</evidence>
<dbReference type="Pfam" id="PF00580">
    <property type="entry name" value="UvrD-helicase"/>
    <property type="match status" value="1"/>
</dbReference>
<keyword evidence="4 15" id="KW-0227">DNA damage</keyword>
<dbReference type="Gene3D" id="1.10.3170.10">
    <property type="entry name" value="Recbcd, chain B, domain 2"/>
    <property type="match status" value="1"/>
</dbReference>
<evidence type="ECO:0000256" key="3">
    <source>
        <dbReference type="ARBA" id="ARBA00022741"/>
    </source>
</evidence>
<evidence type="ECO:0000256" key="2">
    <source>
        <dbReference type="ARBA" id="ARBA00022723"/>
    </source>
</evidence>
<sequence length="1218" mass="137871">MSMERPLALRCPLRGSRLIEASAGTGKTFTISALYLRLVIGHGGVDGFVRPLLPPEILVVTFTDAATQELRDRIRARLVQAAKAFRGELEDPDPILSGLLQDMDPEQHAACAHRLEIAGQWMDQAAVSTIHSWCQRMLREHAFDSGSLFEQTLETDQSELLAEVVRDYWRTHCYPLQGSALDWVNSHWGHPDELARRVRVWLDTAGSPVEQDLQALLASRLEQAQEQLAQIREPWADWLDELQTFLAQACEAGSFNGNKLKPTIYEPRIQQLRAWCEGRGTLDFKKGEQFKRFTHEGLQDACRKGVQLELPAGVCAALDAMAILEQRLAQLPDPAQDALEHAAWWIGRRLEQEKQRRAQMGFDDMLSRLDTALQGANGPRLAEVIRQQFPVAMIDEFQDTDPLQYRIFDSIYRVGLNDPDSALLLIGDPKQAIYSFRGADIHTYLRARDATHDRHENLDTNFRSSQQMVSAVNGVFRLAEEQWSEGAFRFRDGHGNPLPFLPVHARGRREIWTCEGRPGAALTVWHRSGERISSEDYRQDMAQRCASVMVALLRGGQAGHTGFMDAEQRLVPVRPADMAVLVRTGREAQIIRQALAERGVRSVYLSDKDSVLATQEAADVLRWLRACAEPGNDRLLRAALASATLALSWTELEQLNQDERRWERWVEQFREYRQCWMRQGVLPMLHRLLHEFRLPARLVQRGDGERRLTNLLHLAELLQQAARELDGEQALIRYLSEAIQRALDGAGGEEQILRLESDADLVKVVTIHKSKGLEYPLVFLPFIAGSRPVRAGEPVRLQQGGRPRWVLEPDSEQLQQADRERMGEDLRLLYVALTRAQHACWLGLADLRRGQARDSVLHESAIAWLLGGGEQLQEPEGLARWLAAWQQLDGINVVAAPEPDDQHYQPVQAEQVELHERTPAHAPFEHWWISSYSALAIGGETPDSPLSAQMGDDERRAQFLPLRAGETPSIHRFPRGPQPGTFLHGLLELAGAEGFERFADPQLCRERLRPRCQRRGWGDWSECLADWLSALIARPGLVPGTALALADLRPGQYQVEMEFLFSARWVKVQQVDELVCRATLAGQPRAALVADRLNGLFKGFIDLVFEHEGRYYVVDYKSNWLGGDASAYTQDAMTTAVLEHRYDLQYVFYLLALHRQLRARLPDYDYDRHVGGALYWFIRGSGGQGTGLWHDRPPRALIEALDRLFAGQAQGRCNHDAQ</sequence>
<feature type="binding site" evidence="16">
    <location>
        <begin position="21"/>
        <end position="28"/>
    </location>
    <ligand>
        <name>ATP</name>
        <dbReference type="ChEBI" id="CHEBI:30616"/>
    </ligand>
</feature>
<comment type="domain">
    <text evidence="15">The N-terminal DNA-binding domain is a ssDNA-dependent ATPase and has ATP-dependent 3'-5' helicase function. This domain interacts with RecC.</text>
</comment>
<evidence type="ECO:0000256" key="4">
    <source>
        <dbReference type="ARBA" id="ARBA00022763"/>
    </source>
</evidence>
<dbReference type="EMBL" id="JAVRDO010000010">
    <property type="protein sequence ID" value="MDX9688555.1"/>
    <property type="molecule type" value="Genomic_DNA"/>
</dbReference>
<keyword evidence="7 15" id="KW-0269">Exonuclease</keyword>
<keyword evidence="9 15" id="KW-0460">Magnesium</keyword>
<keyword evidence="20" id="KW-1185">Reference proteome</keyword>
<feature type="binding site" evidence="15">
    <location>
        <position position="1102"/>
    </location>
    <ligand>
        <name>Mg(2+)</name>
        <dbReference type="ChEBI" id="CHEBI:18420"/>
    </ligand>
</feature>
<keyword evidence="12 15" id="KW-0413">Isomerase</keyword>
<keyword evidence="11 15" id="KW-0234">DNA repair</keyword>
<protein>
    <recommendedName>
        <fullName evidence="15">RecBCD enzyme subunit RecB</fullName>
        <ecNumber evidence="15">3.1.11.5</ecNumber>
        <ecNumber evidence="15">5.6.2.4</ecNumber>
    </recommendedName>
    <alternativeName>
        <fullName evidence="15">DNA 3'-5' helicase subunit RecB</fullName>
    </alternativeName>
    <alternativeName>
        <fullName evidence="15">Exonuclease V subunit RecB</fullName>
        <shortName evidence="15">ExoV subunit RecB</shortName>
    </alternativeName>
    <alternativeName>
        <fullName evidence="15">Helicase/nuclease RecBCD subunit RecB</fullName>
    </alternativeName>
</protein>
<dbReference type="InterPro" id="IPR027417">
    <property type="entry name" value="P-loop_NTPase"/>
</dbReference>
<evidence type="ECO:0000259" key="18">
    <source>
        <dbReference type="PROSITE" id="PS51217"/>
    </source>
</evidence>
<reference evidence="20" key="1">
    <citation type="submission" date="2023-07" db="EMBL/GenBank/DDBJ databases">
        <authorList>
            <person name="de Witt J."/>
        </authorList>
    </citation>
    <scope>NUCLEOTIDE SEQUENCE [LARGE SCALE GENOMIC DNA]</scope>
    <source>
        <strain evidence="20">FZJ</strain>
    </source>
</reference>
<evidence type="ECO:0000256" key="16">
    <source>
        <dbReference type="PROSITE-ProRule" id="PRU00560"/>
    </source>
</evidence>
<dbReference type="Pfam" id="PF13361">
    <property type="entry name" value="UvrD_C"/>
    <property type="match status" value="1"/>
</dbReference>
<dbReference type="EC" id="3.1.11.5" evidence="15"/>
<keyword evidence="5 15" id="KW-0378">Hydrolase</keyword>
<dbReference type="Gene3D" id="3.40.50.300">
    <property type="entry name" value="P-loop containing nucleotide triphosphate hydrolases"/>
    <property type="match status" value="2"/>
</dbReference>